<evidence type="ECO:0008006" key="4">
    <source>
        <dbReference type="Google" id="ProtNLM"/>
    </source>
</evidence>
<dbReference type="STRING" id="675120.N1PFN3"/>
<reference evidence="3" key="1">
    <citation type="journal article" date="2012" name="PLoS Genet.">
        <title>The genomes of the fungal plant pathogens Cladosporium fulvum and Dothistroma septosporum reveal adaptation to different hosts and lifestyles but also signatures of common ancestry.</title>
        <authorList>
            <person name="de Wit P.J.G.M."/>
            <person name="van der Burgt A."/>
            <person name="Oekmen B."/>
            <person name="Stergiopoulos I."/>
            <person name="Abd-Elsalam K.A."/>
            <person name="Aerts A.L."/>
            <person name="Bahkali A.H."/>
            <person name="Beenen H.G."/>
            <person name="Chettri P."/>
            <person name="Cox M.P."/>
            <person name="Datema E."/>
            <person name="de Vries R.P."/>
            <person name="Dhillon B."/>
            <person name="Ganley A.R."/>
            <person name="Griffiths S.A."/>
            <person name="Guo Y."/>
            <person name="Hamelin R.C."/>
            <person name="Henrissat B."/>
            <person name="Kabir M.S."/>
            <person name="Jashni M.K."/>
            <person name="Kema G."/>
            <person name="Klaubauf S."/>
            <person name="Lapidus A."/>
            <person name="Levasseur A."/>
            <person name="Lindquist E."/>
            <person name="Mehrabi R."/>
            <person name="Ohm R.A."/>
            <person name="Owen T.J."/>
            <person name="Salamov A."/>
            <person name="Schwelm A."/>
            <person name="Schijlen E."/>
            <person name="Sun H."/>
            <person name="van den Burg H.A."/>
            <person name="van Ham R.C.H.J."/>
            <person name="Zhang S."/>
            <person name="Goodwin S.B."/>
            <person name="Grigoriev I.V."/>
            <person name="Collemare J."/>
            <person name="Bradshaw R.E."/>
        </authorList>
    </citation>
    <scope>NUCLEOTIDE SEQUENCE [LARGE SCALE GENOMIC DNA]</scope>
    <source>
        <strain evidence="3">NZE10 / CBS 128990</strain>
    </source>
</reference>
<feature type="signal peptide" evidence="1">
    <location>
        <begin position="1"/>
        <end position="16"/>
    </location>
</feature>
<sequence>MKHFIIATLLFSLASAAPAAPAVTPPAELEKRQSSNVQIEGVGISPASAARVRSSFTASGVVPTLIPSIVPVAAIKATFGTKQVDLGNQFTSLGDKSTQAYSLFLVYPDVPGPNGLPVVGQPRVNFLHWYVSGVGGANKQTTTVFETPTPVSPGDQHRYTFLVYREPAGYKPNVIGAQVRPAFDLLGYTKKGGLGQPVAGNFFNERISNGVIPS</sequence>
<dbReference type="AlphaFoldDB" id="N1PFN3"/>
<feature type="chain" id="PRO_5004109359" description="PEBP-like protein" evidence="1">
    <location>
        <begin position="17"/>
        <end position="214"/>
    </location>
</feature>
<gene>
    <name evidence="2" type="ORF">DOTSEDRAFT_28021</name>
</gene>
<dbReference type="Gene3D" id="3.90.280.10">
    <property type="entry name" value="PEBP-like"/>
    <property type="match status" value="1"/>
</dbReference>
<organism evidence="2 3">
    <name type="scientific">Dothistroma septosporum (strain NZE10 / CBS 128990)</name>
    <name type="common">Red band needle blight fungus</name>
    <name type="synonym">Mycosphaerella pini</name>
    <dbReference type="NCBI Taxonomy" id="675120"/>
    <lineage>
        <taxon>Eukaryota</taxon>
        <taxon>Fungi</taxon>
        <taxon>Dikarya</taxon>
        <taxon>Ascomycota</taxon>
        <taxon>Pezizomycotina</taxon>
        <taxon>Dothideomycetes</taxon>
        <taxon>Dothideomycetidae</taxon>
        <taxon>Mycosphaerellales</taxon>
        <taxon>Mycosphaerellaceae</taxon>
        <taxon>Dothistroma</taxon>
    </lineage>
</organism>
<proteinExistence type="predicted"/>
<dbReference type="InterPro" id="IPR035810">
    <property type="entry name" value="PEBP_euk"/>
</dbReference>
<keyword evidence="1" id="KW-0732">Signal</keyword>
<evidence type="ECO:0000313" key="3">
    <source>
        <dbReference type="Proteomes" id="UP000016933"/>
    </source>
</evidence>
<keyword evidence="3" id="KW-1185">Reference proteome</keyword>
<dbReference type="OrthoDB" id="2506647at2759"/>
<dbReference type="SUPFAM" id="SSF49777">
    <property type="entry name" value="PEBP-like"/>
    <property type="match status" value="1"/>
</dbReference>
<reference evidence="2 3" key="2">
    <citation type="journal article" date="2012" name="PLoS Pathog.">
        <title>Diverse lifestyles and strategies of plant pathogenesis encoded in the genomes of eighteen Dothideomycetes fungi.</title>
        <authorList>
            <person name="Ohm R.A."/>
            <person name="Feau N."/>
            <person name="Henrissat B."/>
            <person name="Schoch C.L."/>
            <person name="Horwitz B.A."/>
            <person name="Barry K.W."/>
            <person name="Condon B.J."/>
            <person name="Copeland A.C."/>
            <person name="Dhillon B."/>
            <person name="Glaser F."/>
            <person name="Hesse C.N."/>
            <person name="Kosti I."/>
            <person name="LaButti K."/>
            <person name="Lindquist E.A."/>
            <person name="Lucas S."/>
            <person name="Salamov A.A."/>
            <person name="Bradshaw R.E."/>
            <person name="Ciuffetti L."/>
            <person name="Hamelin R.C."/>
            <person name="Kema G.H.J."/>
            <person name="Lawrence C."/>
            <person name="Scott J.A."/>
            <person name="Spatafora J.W."/>
            <person name="Turgeon B.G."/>
            <person name="de Wit P.J.G.M."/>
            <person name="Zhong S."/>
            <person name="Goodwin S.B."/>
            <person name="Grigoriev I.V."/>
        </authorList>
    </citation>
    <scope>NUCLEOTIDE SEQUENCE [LARGE SCALE GENOMIC DNA]</scope>
    <source>
        <strain evidence="3">NZE10 / CBS 128990</strain>
    </source>
</reference>
<dbReference type="eggNOG" id="KOG3346">
    <property type="taxonomic scope" value="Eukaryota"/>
</dbReference>
<dbReference type="EMBL" id="KB446544">
    <property type="protein sequence ID" value="EME40101.1"/>
    <property type="molecule type" value="Genomic_DNA"/>
</dbReference>
<dbReference type="HOGENOM" id="CLU_094644_1_0_1"/>
<evidence type="ECO:0000256" key="1">
    <source>
        <dbReference type="SAM" id="SignalP"/>
    </source>
</evidence>
<protein>
    <recommendedName>
        <fullName evidence="4">PEBP-like protein</fullName>
    </recommendedName>
</protein>
<dbReference type="PANTHER" id="PTHR11362:SF82">
    <property type="entry name" value="PHOSPHATIDYLETHANOLAMINE-BINDING PROTEIN 4"/>
    <property type="match status" value="1"/>
</dbReference>
<dbReference type="PANTHER" id="PTHR11362">
    <property type="entry name" value="PHOSPHATIDYLETHANOLAMINE-BINDING PROTEIN"/>
    <property type="match status" value="1"/>
</dbReference>
<dbReference type="InterPro" id="IPR008914">
    <property type="entry name" value="PEBP"/>
</dbReference>
<dbReference type="Pfam" id="PF01161">
    <property type="entry name" value="PBP"/>
    <property type="match status" value="1"/>
</dbReference>
<name>N1PFN3_DOTSN</name>
<dbReference type="OMA" id="YTFLVYR"/>
<accession>N1PFN3</accession>
<dbReference type="Proteomes" id="UP000016933">
    <property type="component" value="Unassembled WGS sequence"/>
</dbReference>
<dbReference type="InterPro" id="IPR036610">
    <property type="entry name" value="PEBP-like_sf"/>
</dbReference>
<evidence type="ECO:0000313" key="2">
    <source>
        <dbReference type="EMBL" id="EME40101.1"/>
    </source>
</evidence>